<comment type="similarity">
    <text evidence="1">Belongs to the bacterial reverse transcriptase family.</text>
</comment>
<dbReference type="InterPro" id="IPR051083">
    <property type="entry name" value="GrpII_Intron_Splice-Mob/Def"/>
</dbReference>
<evidence type="ECO:0000313" key="3">
    <source>
        <dbReference type="EMBL" id="AOE29528.1"/>
    </source>
</evidence>
<keyword evidence="5" id="KW-0548">Nucleotidyltransferase</keyword>
<dbReference type="InterPro" id="IPR000477">
    <property type="entry name" value="RT_dom"/>
</dbReference>
<organism evidence="5">
    <name type="scientific">Klebsiella pneumoniae</name>
    <dbReference type="NCBI Taxonomy" id="573"/>
    <lineage>
        <taxon>Bacteria</taxon>
        <taxon>Pseudomonadati</taxon>
        <taxon>Pseudomonadota</taxon>
        <taxon>Gammaproteobacteria</taxon>
        <taxon>Enterobacterales</taxon>
        <taxon>Enterobacteriaceae</taxon>
        <taxon>Klebsiella/Raoultella group</taxon>
        <taxon>Klebsiella</taxon>
        <taxon>Klebsiella pneumoniae complex</taxon>
    </lineage>
</organism>
<protein>
    <submittedName>
        <fullName evidence="5">Antiviral reverse transcriptase Drt2</fullName>
    </submittedName>
    <submittedName>
        <fullName evidence="4">Reverse transcriptase/maturase family protein</fullName>
    </submittedName>
</protein>
<name>A0ABF7SXL6_KLEPN</name>
<dbReference type="EMBL" id="CP016814">
    <property type="protein sequence ID" value="AOE29528.1"/>
    <property type="molecule type" value="Genomic_DNA"/>
</dbReference>
<keyword evidence="5" id="KW-0808">Transferase</keyword>
<dbReference type="AlphaFoldDB" id="A0ABF7SXL6"/>
<gene>
    <name evidence="5" type="primary">drt2</name>
    <name evidence="5" type="ORF">AAFQ03_23310</name>
    <name evidence="3" type="ORF">BCV49_04045</name>
    <name evidence="4" type="ORF">QDV38_25290</name>
</gene>
<accession>A0ABF7SXL6</accession>
<dbReference type="InterPro" id="IPR043502">
    <property type="entry name" value="DNA/RNA_pol_sf"/>
</dbReference>
<proteinExistence type="inferred from homology"/>
<reference evidence="4" key="2">
    <citation type="submission" date="2023-04" db="EMBL/GenBank/DDBJ databases">
        <title>Emergence of OXA-48 producing hypervirulent Klebsiella pneumoniae strains in Taiwan.</title>
        <authorList>
            <person name="Lin Y."/>
            <person name="Chen L."/>
        </authorList>
    </citation>
    <scope>NUCLEOTIDE SEQUENCE</scope>
    <source>
        <strain evidence="4">KP-2683-1</strain>
    </source>
</reference>
<dbReference type="EMBL" id="CP152063">
    <property type="protein sequence ID" value="WZX49153.1"/>
    <property type="molecule type" value="Genomic_DNA"/>
</dbReference>
<dbReference type="NCBIfam" id="NF041746">
    <property type="entry name" value="Drt2"/>
    <property type="match status" value="1"/>
</dbReference>
<dbReference type="PANTHER" id="PTHR34047:SF8">
    <property type="entry name" value="PROTEIN YKFC"/>
    <property type="match status" value="1"/>
</dbReference>
<dbReference type="Pfam" id="PF00078">
    <property type="entry name" value="RVT_1"/>
    <property type="match status" value="1"/>
</dbReference>
<dbReference type="GO" id="GO:0003964">
    <property type="term" value="F:RNA-directed DNA polymerase activity"/>
    <property type="evidence" value="ECO:0007669"/>
    <property type="project" value="UniProtKB-KW"/>
</dbReference>
<dbReference type="CDD" id="cd01651">
    <property type="entry name" value="RT_G2_intron"/>
    <property type="match status" value="1"/>
</dbReference>
<dbReference type="PROSITE" id="PS50878">
    <property type="entry name" value="RT_POL"/>
    <property type="match status" value="1"/>
</dbReference>
<dbReference type="SUPFAM" id="SSF56672">
    <property type="entry name" value="DNA/RNA polymerases"/>
    <property type="match status" value="1"/>
</dbReference>
<sequence>MNNDDYPWFRKRGYLHFDEPVSLKKAVKYVSSPEKIIKHSFLPFLSFEVKSFKIKKDKSTKQLSKTEKLRPIAYSSHLDSHIYAFYAEYLTGHYELLIQENNLHENILAFRSLNKSNIEFAKRAFDTITEMGECSAVALDLSGFFDNLDHQILKHQWCKVIGTEALPQDHFAIYKSITRYSKVDKNRAYEILGISKNNPKYNRRKICTPVDFRNKIRKNGLIIVNNSQKGIPQGSPISALLSNIYMLDFDIEMRDYAQERGGHYYRYCDDMLFIVPTKYNKTLAGDVAQRIKHLKVELNTKKTEIRDFIYKDSTLVANMPLQYLGFIFDGSNILLRSSSLARYSERMKRGVRLAKATMDSKNRIRENKGEALKALFKKKLYARYSHIGRRNFLTYGYRAAKIMNSKAIKRQLKPLQKRLENEILK</sequence>
<reference evidence="3" key="1">
    <citation type="submission" date="2016-07" db="EMBL/GenBank/DDBJ databases">
        <title>Genomic comparison of Klebsiella pneumonia K1 strains (ST23) isolated from liver abscess and CSF.</title>
        <authorList>
            <person name="Chen Y.-L."/>
            <person name="Xiao H.-W."/>
        </authorList>
    </citation>
    <scope>NUCLEOTIDE SEQUENCE</scope>
    <source>
        <strain evidence="3">ED23</strain>
    </source>
</reference>
<reference evidence="5" key="3">
    <citation type="submission" date="2024-04" db="EMBL/GenBank/DDBJ databases">
        <title>hypervirulence Klebsiella pneumoniae strain isloated from hospital samples.</title>
        <authorList>
            <person name="Yang Q."/>
            <person name="Yu Y."/>
            <person name="Wang M."/>
        </authorList>
    </citation>
    <scope>NUCLEOTIDE SEQUENCE</scope>
    <source>
        <strain evidence="5">Kp2449</strain>
    </source>
</reference>
<dbReference type="EMBL" id="CP122578">
    <property type="protein sequence ID" value="WGI02601.1"/>
    <property type="molecule type" value="Genomic_DNA"/>
</dbReference>
<evidence type="ECO:0000313" key="5">
    <source>
        <dbReference type="EMBL" id="WZX49153.1"/>
    </source>
</evidence>
<evidence type="ECO:0000256" key="1">
    <source>
        <dbReference type="ARBA" id="ARBA00034120"/>
    </source>
</evidence>
<feature type="domain" description="Reverse transcriptase" evidence="2">
    <location>
        <begin position="35"/>
        <end position="328"/>
    </location>
</feature>
<dbReference type="RefSeq" id="WP_012737279.1">
    <property type="nucleotide sequence ID" value="NZ_AP025246.1"/>
</dbReference>
<evidence type="ECO:0000259" key="2">
    <source>
        <dbReference type="PROSITE" id="PS50878"/>
    </source>
</evidence>
<evidence type="ECO:0000313" key="4">
    <source>
        <dbReference type="EMBL" id="WGI02601.1"/>
    </source>
</evidence>
<keyword evidence="5" id="KW-0695">RNA-directed DNA polymerase</keyword>
<dbReference type="PANTHER" id="PTHR34047">
    <property type="entry name" value="NUCLEAR INTRON MATURASE 1, MITOCHONDRIAL-RELATED"/>
    <property type="match status" value="1"/>
</dbReference>